<evidence type="ECO:0000256" key="2">
    <source>
        <dbReference type="SAM" id="Phobius"/>
    </source>
</evidence>
<dbReference type="Gramene" id="Pp3c9_8340V3.4">
    <property type="protein sequence ID" value="Pp3c9_8340V3.4"/>
    <property type="gene ID" value="Pp3c9_8340"/>
</dbReference>
<feature type="transmembrane region" description="Helical" evidence="2">
    <location>
        <begin position="304"/>
        <end position="323"/>
    </location>
</feature>
<feature type="transmembrane region" description="Helical" evidence="2">
    <location>
        <begin position="332"/>
        <end position="358"/>
    </location>
</feature>
<keyword evidence="2" id="KW-0812">Transmembrane</keyword>
<dbReference type="FunCoup" id="A0A7I4ENY7">
    <property type="interactions" value="2458"/>
</dbReference>
<evidence type="ECO:0000313" key="3">
    <source>
        <dbReference type="EnsemblPlants" id="Pp3c9_8340V3.4"/>
    </source>
</evidence>
<organism evidence="3 4">
    <name type="scientific">Physcomitrium patens</name>
    <name type="common">Spreading-leaved earth moss</name>
    <name type="synonym">Physcomitrella patens</name>
    <dbReference type="NCBI Taxonomy" id="3218"/>
    <lineage>
        <taxon>Eukaryota</taxon>
        <taxon>Viridiplantae</taxon>
        <taxon>Streptophyta</taxon>
        <taxon>Embryophyta</taxon>
        <taxon>Bryophyta</taxon>
        <taxon>Bryophytina</taxon>
        <taxon>Bryopsida</taxon>
        <taxon>Funariidae</taxon>
        <taxon>Funariales</taxon>
        <taxon>Funariaceae</taxon>
        <taxon>Physcomitrium</taxon>
    </lineage>
</organism>
<dbReference type="AlphaFoldDB" id="A0A7I4ENY7"/>
<feature type="region of interest" description="Disordered" evidence="1">
    <location>
        <begin position="145"/>
        <end position="172"/>
    </location>
</feature>
<protein>
    <submittedName>
        <fullName evidence="3">Uncharacterized protein</fullName>
    </submittedName>
</protein>
<dbReference type="EMBL" id="ABEU02000009">
    <property type="status" value="NOT_ANNOTATED_CDS"/>
    <property type="molecule type" value="Genomic_DNA"/>
</dbReference>
<feature type="compositionally biased region" description="Polar residues" evidence="1">
    <location>
        <begin position="162"/>
        <end position="172"/>
    </location>
</feature>
<feature type="compositionally biased region" description="Low complexity" evidence="1">
    <location>
        <begin position="1"/>
        <end position="12"/>
    </location>
</feature>
<dbReference type="Proteomes" id="UP000006727">
    <property type="component" value="Chromosome 9"/>
</dbReference>
<keyword evidence="2" id="KW-1133">Transmembrane helix</keyword>
<feature type="region of interest" description="Disordered" evidence="1">
    <location>
        <begin position="1"/>
        <end position="30"/>
    </location>
</feature>
<proteinExistence type="predicted"/>
<dbReference type="PANTHER" id="PTHR36787">
    <property type="entry name" value="TRANSMEMBRANE PROTEIN"/>
    <property type="match status" value="1"/>
</dbReference>
<reference evidence="3" key="3">
    <citation type="submission" date="2020-12" db="UniProtKB">
        <authorList>
            <consortium name="EnsemblPlants"/>
        </authorList>
    </citation>
    <scope>IDENTIFICATION</scope>
</reference>
<reference evidence="3 4" key="1">
    <citation type="journal article" date="2008" name="Science">
        <title>The Physcomitrella genome reveals evolutionary insights into the conquest of land by plants.</title>
        <authorList>
            <person name="Rensing S."/>
            <person name="Lang D."/>
            <person name="Zimmer A."/>
            <person name="Terry A."/>
            <person name="Salamov A."/>
            <person name="Shapiro H."/>
            <person name="Nishiyama T."/>
            <person name="Perroud P.-F."/>
            <person name="Lindquist E."/>
            <person name="Kamisugi Y."/>
            <person name="Tanahashi T."/>
            <person name="Sakakibara K."/>
            <person name="Fujita T."/>
            <person name="Oishi K."/>
            <person name="Shin-I T."/>
            <person name="Kuroki Y."/>
            <person name="Toyoda A."/>
            <person name="Suzuki Y."/>
            <person name="Hashimoto A."/>
            <person name="Yamaguchi K."/>
            <person name="Sugano A."/>
            <person name="Kohara Y."/>
            <person name="Fujiyama A."/>
            <person name="Anterola A."/>
            <person name="Aoki S."/>
            <person name="Ashton N."/>
            <person name="Barbazuk W.B."/>
            <person name="Barker E."/>
            <person name="Bennetzen J."/>
            <person name="Bezanilla M."/>
            <person name="Blankenship R."/>
            <person name="Cho S.H."/>
            <person name="Dutcher S."/>
            <person name="Estelle M."/>
            <person name="Fawcett J.A."/>
            <person name="Gundlach H."/>
            <person name="Hanada K."/>
            <person name="Heyl A."/>
            <person name="Hicks K.A."/>
            <person name="Hugh J."/>
            <person name="Lohr M."/>
            <person name="Mayer K."/>
            <person name="Melkozernov A."/>
            <person name="Murata T."/>
            <person name="Nelson D."/>
            <person name="Pils B."/>
            <person name="Prigge M."/>
            <person name="Reiss B."/>
            <person name="Renner T."/>
            <person name="Rombauts S."/>
            <person name="Rushton P."/>
            <person name="Sanderfoot A."/>
            <person name="Schween G."/>
            <person name="Shiu S.-H."/>
            <person name="Stueber K."/>
            <person name="Theodoulou F.L."/>
            <person name="Tu H."/>
            <person name="Van de Peer Y."/>
            <person name="Verrier P.J."/>
            <person name="Waters E."/>
            <person name="Wood A."/>
            <person name="Yang L."/>
            <person name="Cove D."/>
            <person name="Cuming A."/>
            <person name="Hasebe M."/>
            <person name="Lucas S."/>
            <person name="Mishler D.B."/>
            <person name="Reski R."/>
            <person name="Grigoriev I."/>
            <person name="Quatrano R.S."/>
            <person name="Boore J.L."/>
        </authorList>
    </citation>
    <scope>NUCLEOTIDE SEQUENCE [LARGE SCALE GENOMIC DNA]</scope>
    <source>
        <strain evidence="3 4">cv. Gransden 2004</strain>
    </source>
</reference>
<feature type="region of interest" description="Disordered" evidence="1">
    <location>
        <begin position="48"/>
        <end position="122"/>
    </location>
</feature>
<feature type="region of interest" description="Disordered" evidence="1">
    <location>
        <begin position="369"/>
        <end position="421"/>
    </location>
</feature>
<reference evidence="3 4" key="2">
    <citation type="journal article" date="2018" name="Plant J.">
        <title>The Physcomitrella patens chromosome-scale assembly reveals moss genome structure and evolution.</title>
        <authorList>
            <person name="Lang D."/>
            <person name="Ullrich K.K."/>
            <person name="Murat F."/>
            <person name="Fuchs J."/>
            <person name="Jenkins J."/>
            <person name="Haas F.B."/>
            <person name="Piednoel M."/>
            <person name="Gundlach H."/>
            <person name="Van Bel M."/>
            <person name="Meyberg R."/>
            <person name="Vives C."/>
            <person name="Morata J."/>
            <person name="Symeonidi A."/>
            <person name="Hiss M."/>
            <person name="Muchero W."/>
            <person name="Kamisugi Y."/>
            <person name="Saleh O."/>
            <person name="Blanc G."/>
            <person name="Decker E.L."/>
            <person name="van Gessel N."/>
            <person name="Grimwood J."/>
            <person name="Hayes R.D."/>
            <person name="Graham S.W."/>
            <person name="Gunter L.E."/>
            <person name="McDaniel S.F."/>
            <person name="Hoernstein S.N.W."/>
            <person name="Larsson A."/>
            <person name="Li F.W."/>
            <person name="Perroud P.F."/>
            <person name="Phillips J."/>
            <person name="Ranjan P."/>
            <person name="Rokshar D.S."/>
            <person name="Rothfels C.J."/>
            <person name="Schneider L."/>
            <person name="Shu S."/>
            <person name="Stevenson D.W."/>
            <person name="Thummler F."/>
            <person name="Tillich M."/>
            <person name="Villarreal Aguilar J.C."/>
            <person name="Widiez T."/>
            <person name="Wong G.K."/>
            <person name="Wymore A."/>
            <person name="Zhang Y."/>
            <person name="Zimmer A.D."/>
            <person name="Quatrano R.S."/>
            <person name="Mayer K.F.X."/>
            <person name="Goodstein D."/>
            <person name="Casacuberta J.M."/>
            <person name="Vandepoele K."/>
            <person name="Reski R."/>
            <person name="Cuming A.C."/>
            <person name="Tuskan G.A."/>
            <person name="Maumus F."/>
            <person name="Salse J."/>
            <person name="Schmutz J."/>
            <person name="Rensing S.A."/>
        </authorList>
    </citation>
    <scope>NUCLEOTIDE SEQUENCE [LARGE SCALE GENOMIC DNA]</scope>
    <source>
        <strain evidence="3 4">cv. Gransden 2004</strain>
    </source>
</reference>
<keyword evidence="2" id="KW-0472">Membrane</keyword>
<evidence type="ECO:0000256" key="1">
    <source>
        <dbReference type="SAM" id="MobiDB-lite"/>
    </source>
</evidence>
<feature type="compositionally biased region" description="Low complexity" evidence="1">
    <location>
        <begin position="88"/>
        <end position="100"/>
    </location>
</feature>
<accession>A0A7I4ENY7</accession>
<name>A0A7I4ENY7_PHYPA</name>
<sequence>MVGSSPAPSPLLSRHHPSSSHQQSLAKVDRSSREELIFNLECQSLKAMYGDGEPSETPVEPGANQASTSRSSGEALSKQAHDNPAFVGNATGNTTSSTSGDQPQSSNVRDGEARGNVIPEGSLQNDGAWVPLVFSPVMLPGNPESWNGTPGAIPPGAFTPPHGTTPSGTADGSVLSQWMPVLIPFQIPFFLSSPPSDQAGQNAGFYPVPSMVPFFGPFGMAPGAPNEFKFPVPTNVPIPTEGNPADATAGQQAANAGRAPPVIEREGIRLGQVEQMQPNGLPPVAQAGAGQLPIQGPVIRRFQVGIQLDLLLLLKLAVVVFVFNQDGSKDRLLLLLGLAGVIYLYQTGLLAPLLRWLAVKAQQFMTPPQQLAQGQPDQQPAPGVQAMDAPAADAAVPGAEEPAGEAGAAPGGVNAQAPGGNAQNPQDPFWAFVKELQMLVVGFVTSLLPGFHPHAD</sequence>
<dbReference type="EnsemblPlants" id="Pp3c9_8340V3.4">
    <property type="protein sequence ID" value="Pp3c9_8340V3.4"/>
    <property type="gene ID" value="Pp3c9_8340"/>
</dbReference>
<keyword evidence="4" id="KW-1185">Reference proteome</keyword>
<gene>
    <name evidence="3" type="primary">LOC112286567</name>
</gene>
<evidence type="ECO:0000313" key="4">
    <source>
        <dbReference type="Proteomes" id="UP000006727"/>
    </source>
</evidence>
<feature type="compositionally biased region" description="Low complexity" evidence="1">
    <location>
        <begin position="369"/>
        <end position="413"/>
    </location>
</feature>
<feature type="compositionally biased region" description="Polar residues" evidence="1">
    <location>
        <begin position="64"/>
        <end position="74"/>
    </location>
</feature>
<dbReference type="InParanoid" id="A0A7I4ENY7"/>